<evidence type="ECO:0000256" key="1">
    <source>
        <dbReference type="ARBA" id="ARBA00004419"/>
    </source>
</evidence>
<evidence type="ECO:0000256" key="5">
    <source>
        <dbReference type="ARBA" id="ARBA00022741"/>
    </source>
</evidence>
<dbReference type="FunCoup" id="A0A2P5FHB4">
    <property type="interactions" value="912"/>
</dbReference>
<dbReference type="GO" id="GO:0005776">
    <property type="term" value="C:autophagosome"/>
    <property type="evidence" value="ECO:0007669"/>
    <property type="project" value="UniProtKB-SubCell"/>
</dbReference>
<keyword evidence="4" id="KW-0808">Transferase</keyword>
<keyword evidence="15" id="KW-1185">Reference proteome</keyword>
<dbReference type="Pfam" id="PF24497">
    <property type="entry name" value="MIT_ATG1"/>
    <property type="match status" value="2"/>
</dbReference>
<dbReference type="EMBL" id="JXTC01000033">
    <property type="protein sequence ID" value="PON97190.1"/>
    <property type="molecule type" value="Genomic_DNA"/>
</dbReference>
<dbReference type="STRING" id="63057.A0A2P5FHB4"/>
<dbReference type="Gene3D" id="1.10.510.10">
    <property type="entry name" value="Transferase(Phosphotransferase) domain 1"/>
    <property type="match status" value="1"/>
</dbReference>
<evidence type="ECO:0000256" key="4">
    <source>
        <dbReference type="ARBA" id="ARBA00022679"/>
    </source>
</evidence>
<evidence type="ECO:0000256" key="12">
    <source>
        <dbReference type="SAM" id="MobiDB-lite"/>
    </source>
</evidence>
<dbReference type="PROSITE" id="PS00108">
    <property type="entry name" value="PROTEIN_KINASE_ST"/>
    <property type="match status" value="1"/>
</dbReference>
<keyword evidence="8" id="KW-0653">Protein transport</keyword>
<evidence type="ECO:0000313" key="15">
    <source>
        <dbReference type="Proteomes" id="UP000237000"/>
    </source>
</evidence>
<dbReference type="GO" id="GO:0005524">
    <property type="term" value="F:ATP binding"/>
    <property type="evidence" value="ECO:0007669"/>
    <property type="project" value="UniProtKB-UniRule"/>
</dbReference>
<keyword evidence="5 11" id="KW-0547">Nucleotide-binding</keyword>
<accession>A0A2P5FHB4</accession>
<dbReference type="CDD" id="cd14009">
    <property type="entry name" value="STKc_ATG1_ULK_like"/>
    <property type="match status" value="1"/>
</dbReference>
<dbReference type="Pfam" id="PF00069">
    <property type="entry name" value="Pkinase"/>
    <property type="match status" value="1"/>
</dbReference>
<dbReference type="AlphaFoldDB" id="A0A2P5FHB4"/>
<dbReference type="OrthoDB" id="346907at2759"/>
<evidence type="ECO:0000256" key="8">
    <source>
        <dbReference type="ARBA" id="ARBA00022927"/>
    </source>
</evidence>
<dbReference type="GO" id="GO:0016020">
    <property type="term" value="C:membrane"/>
    <property type="evidence" value="ECO:0007669"/>
    <property type="project" value="TreeGrafter"/>
</dbReference>
<dbReference type="PROSITE" id="PS50011">
    <property type="entry name" value="PROTEIN_KINASE_DOM"/>
    <property type="match status" value="1"/>
</dbReference>
<keyword evidence="3 14" id="KW-0723">Serine/threonine-protein kinase</keyword>
<evidence type="ECO:0000256" key="2">
    <source>
        <dbReference type="ARBA" id="ARBA00022448"/>
    </source>
</evidence>
<protein>
    <submittedName>
        <fullName evidence="14">Serine/threonine protein kinase</fullName>
    </submittedName>
</protein>
<name>A0A2P5FHB4_TREOI</name>
<comment type="subcellular location">
    <subcellularLocation>
        <location evidence="1">Cytoplasmic vesicle</location>
        <location evidence="1">Autophagosome</location>
    </subcellularLocation>
</comment>
<gene>
    <name evidence="14" type="ORF">TorRG33x02_069460</name>
</gene>
<feature type="compositionally biased region" description="Polar residues" evidence="12">
    <location>
        <begin position="556"/>
        <end position="566"/>
    </location>
</feature>
<feature type="binding site" evidence="11">
    <location>
        <position position="44"/>
    </location>
    <ligand>
        <name>ATP</name>
        <dbReference type="ChEBI" id="CHEBI:30616"/>
    </ligand>
</feature>
<dbReference type="SUPFAM" id="SSF56112">
    <property type="entry name" value="Protein kinase-like (PK-like)"/>
    <property type="match status" value="1"/>
</dbReference>
<evidence type="ECO:0000256" key="7">
    <source>
        <dbReference type="ARBA" id="ARBA00022840"/>
    </source>
</evidence>
<dbReference type="GO" id="GO:0010506">
    <property type="term" value="P:regulation of autophagy"/>
    <property type="evidence" value="ECO:0007669"/>
    <property type="project" value="InterPro"/>
</dbReference>
<sequence>MDFRGPTETRLVGDYILGPRIGSGSFAVVWRSRHRKSGIEVAVKEIDKKQLSPKISESLLKEIYILSTIDHPNIIRLFEAIETEEKIYLVLEYCDGGDLAAYINRHGRVTEAVAKHFMRQLAAGLQVLQEKHLIHRDLKPQNLLLSTSNSSTPLLKIGDFGFARSLMPQGLADTLCGSPLYMAPEIIRNQKYDAKADLWSVGAILFQLVTGRPPFDGNSQLQLFQNILTSTELQFPTGALEELHPDCVDLCRCLLRQNPVERLTFKEFFSHKFLGEPRAMVDVKQSSLLLPMESIVEEFNSSASDKGLELPTTFPVDSYSSSPSSKLLIGHDNIILQRKDGEGTSSTRNVRGLMPNVAIDETRKSIEQEPKPSDQLQVSDSMESIEKEYVLVNANFASSESISYYLETSLQCNVKTGVSTYSQKQNEQGRPIIQAKELAASSSGVESSPKHGPDLLPTSIPSTILREVQGLSILHPSTRLQLLHQYVQVLTELSQEKITCWRVEKDLRSALLQNMSAFALSYDAGFYLESFSTELVTLAIWKEVLQTCNGWLASTPKNEASGSSTANDHKLDQEGADLPPNTEGNPDFSRPSCVSLWAEKSFVVAVNRAEKLSDHIRNMDGTAEMPDAMEIIFRKALAFGTDGAVDEFENKSTAAEKYSKALLLLSFIAGEAATLSLNPSFSLTPDNKKRIQQYIMNLRSRQTNFLKARPSLKQFLDSPTK</sequence>
<feature type="region of interest" description="Disordered" evidence="12">
    <location>
        <begin position="556"/>
        <end position="587"/>
    </location>
</feature>
<dbReference type="PANTHER" id="PTHR24348">
    <property type="entry name" value="SERINE/THREONINE-PROTEIN KINASE UNC-51-RELATED"/>
    <property type="match status" value="1"/>
</dbReference>
<evidence type="ECO:0000256" key="3">
    <source>
        <dbReference type="ARBA" id="ARBA00022527"/>
    </source>
</evidence>
<dbReference type="GO" id="GO:0015031">
    <property type="term" value="P:protein transport"/>
    <property type="evidence" value="ECO:0007669"/>
    <property type="project" value="UniProtKB-KW"/>
</dbReference>
<proteinExistence type="predicted"/>
<dbReference type="GO" id="GO:0000407">
    <property type="term" value="C:phagophore assembly site"/>
    <property type="evidence" value="ECO:0007669"/>
    <property type="project" value="TreeGrafter"/>
</dbReference>
<keyword evidence="7 11" id="KW-0067">ATP-binding</keyword>
<dbReference type="SMART" id="SM00220">
    <property type="entry name" value="S_TKc"/>
    <property type="match status" value="1"/>
</dbReference>
<dbReference type="InterPro" id="IPR045269">
    <property type="entry name" value="Atg1-like"/>
</dbReference>
<organism evidence="14 15">
    <name type="scientific">Trema orientale</name>
    <name type="common">Charcoal tree</name>
    <name type="synonym">Celtis orientalis</name>
    <dbReference type="NCBI Taxonomy" id="63057"/>
    <lineage>
        <taxon>Eukaryota</taxon>
        <taxon>Viridiplantae</taxon>
        <taxon>Streptophyta</taxon>
        <taxon>Embryophyta</taxon>
        <taxon>Tracheophyta</taxon>
        <taxon>Spermatophyta</taxon>
        <taxon>Magnoliopsida</taxon>
        <taxon>eudicotyledons</taxon>
        <taxon>Gunneridae</taxon>
        <taxon>Pentapetalae</taxon>
        <taxon>rosids</taxon>
        <taxon>fabids</taxon>
        <taxon>Rosales</taxon>
        <taxon>Cannabaceae</taxon>
        <taxon>Trema</taxon>
    </lineage>
</organism>
<dbReference type="InterPro" id="IPR011009">
    <property type="entry name" value="Kinase-like_dom_sf"/>
</dbReference>
<dbReference type="InterPro" id="IPR008271">
    <property type="entry name" value="Ser/Thr_kinase_AS"/>
</dbReference>
<dbReference type="GO" id="GO:0031410">
    <property type="term" value="C:cytoplasmic vesicle"/>
    <property type="evidence" value="ECO:0007669"/>
    <property type="project" value="UniProtKB-KW"/>
</dbReference>
<evidence type="ECO:0000313" key="14">
    <source>
        <dbReference type="EMBL" id="PON97190.1"/>
    </source>
</evidence>
<dbReference type="FunFam" id="3.30.200.20:FF:000003">
    <property type="entry name" value="Non-specific serine/threonine protein kinase"/>
    <property type="match status" value="1"/>
</dbReference>
<feature type="domain" description="Protein kinase" evidence="13">
    <location>
        <begin position="15"/>
        <end position="274"/>
    </location>
</feature>
<dbReference type="InterPro" id="IPR000719">
    <property type="entry name" value="Prot_kinase_dom"/>
</dbReference>
<keyword evidence="10" id="KW-0968">Cytoplasmic vesicle</keyword>
<dbReference type="InParanoid" id="A0A2P5FHB4"/>
<dbReference type="FunFam" id="1.10.510.10:FF:000548">
    <property type="entry name" value="Serine/threonine-protein kinase ATG1"/>
    <property type="match status" value="1"/>
</dbReference>
<dbReference type="GO" id="GO:0005829">
    <property type="term" value="C:cytosol"/>
    <property type="evidence" value="ECO:0007669"/>
    <property type="project" value="TreeGrafter"/>
</dbReference>
<dbReference type="InterPro" id="IPR017441">
    <property type="entry name" value="Protein_kinase_ATP_BS"/>
</dbReference>
<reference evidence="15" key="1">
    <citation type="submission" date="2016-06" db="EMBL/GenBank/DDBJ databases">
        <title>Parallel loss of symbiosis genes in relatives of nitrogen-fixing non-legume Parasponia.</title>
        <authorList>
            <person name="Van Velzen R."/>
            <person name="Holmer R."/>
            <person name="Bu F."/>
            <person name="Rutten L."/>
            <person name="Van Zeijl A."/>
            <person name="Liu W."/>
            <person name="Santuari L."/>
            <person name="Cao Q."/>
            <person name="Sharma T."/>
            <person name="Shen D."/>
            <person name="Roswanjaya Y."/>
            <person name="Wardhani T."/>
            <person name="Kalhor M.S."/>
            <person name="Jansen J."/>
            <person name="Van den Hoogen J."/>
            <person name="Gungor B."/>
            <person name="Hartog M."/>
            <person name="Hontelez J."/>
            <person name="Verver J."/>
            <person name="Yang W.-C."/>
            <person name="Schijlen E."/>
            <person name="Repin R."/>
            <person name="Schilthuizen M."/>
            <person name="Schranz E."/>
            <person name="Heidstra R."/>
            <person name="Miyata K."/>
            <person name="Fedorova E."/>
            <person name="Kohlen W."/>
            <person name="Bisseling T."/>
            <person name="Smit S."/>
            <person name="Geurts R."/>
        </authorList>
    </citation>
    <scope>NUCLEOTIDE SEQUENCE [LARGE SCALE GENOMIC DNA]</scope>
    <source>
        <strain evidence="15">cv. RG33-2</strain>
    </source>
</reference>
<dbReference type="Proteomes" id="UP000237000">
    <property type="component" value="Unassembled WGS sequence"/>
</dbReference>
<evidence type="ECO:0000256" key="11">
    <source>
        <dbReference type="PROSITE-ProRule" id="PRU10141"/>
    </source>
</evidence>
<comment type="caution">
    <text evidence="14">The sequence shown here is derived from an EMBL/GenBank/DDBJ whole genome shotgun (WGS) entry which is preliminary data.</text>
</comment>
<dbReference type="GO" id="GO:0000045">
    <property type="term" value="P:autophagosome assembly"/>
    <property type="evidence" value="ECO:0007669"/>
    <property type="project" value="TreeGrafter"/>
</dbReference>
<dbReference type="InterPro" id="IPR056281">
    <property type="entry name" value="MIT_ATG1a/b/c"/>
</dbReference>
<keyword evidence="6 14" id="KW-0418">Kinase</keyword>
<dbReference type="PANTHER" id="PTHR24348:SF22">
    <property type="entry name" value="NON-SPECIFIC SERINE_THREONINE PROTEIN KINASE"/>
    <property type="match status" value="1"/>
</dbReference>
<keyword evidence="2" id="KW-0813">Transport</keyword>
<evidence type="ECO:0000256" key="10">
    <source>
        <dbReference type="ARBA" id="ARBA00023329"/>
    </source>
</evidence>
<keyword evidence="9" id="KW-0072">Autophagy</keyword>
<evidence type="ECO:0000256" key="9">
    <source>
        <dbReference type="ARBA" id="ARBA00023006"/>
    </source>
</evidence>
<evidence type="ECO:0000256" key="6">
    <source>
        <dbReference type="ARBA" id="ARBA00022777"/>
    </source>
</evidence>
<dbReference type="GO" id="GO:0004674">
    <property type="term" value="F:protein serine/threonine kinase activity"/>
    <property type="evidence" value="ECO:0007669"/>
    <property type="project" value="UniProtKB-KW"/>
</dbReference>
<evidence type="ECO:0000259" key="13">
    <source>
        <dbReference type="PROSITE" id="PS50011"/>
    </source>
</evidence>
<dbReference type="PROSITE" id="PS00107">
    <property type="entry name" value="PROTEIN_KINASE_ATP"/>
    <property type="match status" value="1"/>
</dbReference>